<comment type="caution">
    <text evidence="1">The sequence shown here is derived from an EMBL/GenBank/DDBJ whole genome shotgun (WGS) entry which is preliminary data.</text>
</comment>
<organism evidence="1 2">
    <name type="scientific">Alternaria panax</name>
    <dbReference type="NCBI Taxonomy" id="48097"/>
    <lineage>
        <taxon>Eukaryota</taxon>
        <taxon>Fungi</taxon>
        <taxon>Dikarya</taxon>
        <taxon>Ascomycota</taxon>
        <taxon>Pezizomycotina</taxon>
        <taxon>Dothideomycetes</taxon>
        <taxon>Pleosporomycetidae</taxon>
        <taxon>Pleosporales</taxon>
        <taxon>Pleosporineae</taxon>
        <taxon>Pleosporaceae</taxon>
        <taxon>Alternaria</taxon>
        <taxon>Alternaria sect. Panax</taxon>
    </lineage>
</organism>
<protein>
    <submittedName>
        <fullName evidence="1">Uncharacterized protein</fullName>
    </submittedName>
</protein>
<evidence type="ECO:0000313" key="1">
    <source>
        <dbReference type="EMBL" id="KAG9189726.1"/>
    </source>
</evidence>
<proteinExistence type="predicted"/>
<keyword evidence="2" id="KW-1185">Reference proteome</keyword>
<evidence type="ECO:0000313" key="2">
    <source>
        <dbReference type="Proteomes" id="UP001199106"/>
    </source>
</evidence>
<name>A0AAD4FHH9_9PLEO</name>
<gene>
    <name evidence="1" type="ORF">G6011_06594</name>
</gene>
<accession>A0AAD4FHH9</accession>
<dbReference type="Proteomes" id="UP001199106">
    <property type="component" value="Unassembled WGS sequence"/>
</dbReference>
<sequence length="428" mass="48658">MNTFLTAPITIREQIYHELLTYIPPATNVQVTNPSNTATAEVASSSPICKLFTLNRQLNAEVLQFLSSQLCVVVKTNHPRFITSLFDERVQRLPLISQLQSRSGATRKDSSRFPVAMEWDIYVYGNDLQAESASCYLIPATSLVPLIQNARKRMFWGMDTSLTFTLLETFSYSKERALEILIYPWLDRPPLRHGYLSIKTNDAIPSRLTADLRRQLQRTYPAKYYLSKLEHSNRYLDNDNPEKAVKEYTTALKYAHMVYDCHFDCILDVAGDIYGASTDDTVLTLWTLTCRIAVRLIRVFCHLAGTFGPKRLELADASSNVTLLQKARKVAEETISLLSSKPVCAREESLALGEVQTPVRWDKFLLSFRTHVVCKALDDIDAAIGYLEDAIKYDFENTEKPVEKLNKLRAERGAGNEGLIPRVVRWES</sequence>
<dbReference type="EMBL" id="JAANER010000005">
    <property type="protein sequence ID" value="KAG9189726.1"/>
    <property type="molecule type" value="Genomic_DNA"/>
</dbReference>
<reference evidence="1" key="1">
    <citation type="submission" date="2021-07" db="EMBL/GenBank/DDBJ databases">
        <title>Genome Resource of American Ginseng Black Spot Pathogen Alternaria panax.</title>
        <authorList>
            <person name="Qiu C."/>
            <person name="Wang W."/>
            <person name="Liu Z."/>
        </authorList>
    </citation>
    <scope>NUCLEOTIDE SEQUENCE</scope>
    <source>
        <strain evidence="1">BNCC115425</strain>
    </source>
</reference>
<dbReference type="AlphaFoldDB" id="A0AAD4FHH9"/>